<dbReference type="InterPro" id="IPR000713">
    <property type="entry name" value="Mur_ligase_N"/>
</dbReference>
<dbReference type="GO" id="GO:0008360">
    <property type="term" value="P:regulation of cell shape"/>
    <property type="evidence" value="ECO:0007669"/>
    <property type="project" value="UniProtKB-KW"/>
</dbReference>
<feature type="domain" description="Mur ligase C-terminal" evidence="13">
    <location>
        <begin position="337"/>
        <end position="452"/>
    </location>
</feature>
<keyword evidence="3 10" id="KW-0132">Cell division</keyword>
<evidence type="ECO:0000256" key="10">
    <source>
        <dbReference type="HAMAP-Rule" id="MF_02019"/>
    </source>
</evidence>
<comment type="similarity">
    <text evidence="10">Belongs to the MurCDEF family. MurF subfamily.</text>
</comment>
<evidence type="ECO:0000259" key="12">
    <source>
        <dbReference type="Pfam" id="PF01225"/>
    </source>
</evidence>
<reference evidence="15 16" key="1">
    <citation type="submission" date="2018-07" db="EMBL/GenBank/DDBJ databases">
        <title>Genomic Encyclopedia of Type Strains, Phase III (KMG-III): the genomes of soil and plant-associated and newly described type strains.</title>
        <authorList>
            <person name="Whitman W."/>
        </authorList>
    </citation>
    <scope>NUCLEOTIDE SEQUENCE [LARGE SCALE GENOMIC DNA]</scope>
    <source>
        <strain evidence="15 16">CECT 8488</strain>
    </source>
</reference>
<comment type="pathway">
    <text evidence="10 11">Cell wall biogenesis; peptidoglycan biosynthesis.</text>
</comment>
<evidence type="ECO:0000256" key="5">
    <source>
        <dbReference type="ARBA" id="ARBA00022840"/>
    </source>
</evidence>
<evidence type="ECO:0000256" key="11">
    <source>
        <dbReference type="RuleBase" id="RU004136"/>
    </source>
</evidence>
<dbReference type="SUPFAM" id="SSF63418">
    <property type="entry name" value="MurE/MurF N-terminal domain"/>
    <property type="match status" value="1"/>
</dbReference>
<feature type="domain" description="Mur ligase central" evidence="14">
    <location>
        <begin position="110"/>
        <end position="302"/>
    </location>
</feature>
<comment type="caution">
    <text evidence="10">Lacks conserved residue(s) required for the propagation of feature annotation.</text>
</comment>
<evidence type="ECO:0000256" key="6">
    <source>
        <dbReference type="ARBA" id="ARBA00022960"/>
    </source>
</evidence>
<dbReference type="InterPro" id="IPR036615">
    <property type="entry name" value="Mur_ligase_C_dom_sf"/>
</dbReference>
<dbReference type="PANTHER" id="PTHR43024">
    <property type="entry name" value="UDP-N-ACETYLMURAMOYL-TRIPEPTIDE--D-ALANYL-D-ALANINE LIGASE"/>
    <property type="match status" value="1"/>
</dbReference>
<evidence type="ECO:0000256" key="1">
    <source>
        <dbReference type="ARBA" id="ARBA00022490"/>
    </source>
</evidence>
<evidence type="ECO:0000259" key="14">
    <source>
        <dbReference type="Pfam" id="PF08245"/>
    </source>
</evidence>
<dbReference type="InterPro" id="IPR013221">
    <property type="entry name" value="Mur_ligase_cen"/>
</dbReference>
<dbReference type="PANTHER" id="PTHR43024:SF1">
    <property type="entry name" value="UDP-N-ACETYLMURAMOYL-TRIPEPTIDE--D-ALANYL-D-ALANINE LIGASE"/>
    <property type="match status" value="1"/>
</dbReference>
<keyword evidence="7 10" id="KW-0573">Peptidoglycan synthesis</keyword>
<keyword evidence="5 10" id="KW-0067">ATP-binding</keyword>
<dbReference type="InterPro" id="IPR004101">
    <property type="entry name" value="Mur_ligase_C"/>
</dbReference>
<sequence length="482" mass="51247">MTSLWTAKKAEKATNGKSTARWKAGGVSIDSRSITKGDLFVAIVGPNHDGHDYLKAAAKAGAAAAMVDKAHAKKLKKAPLPLLVVKDTLKGLVDLAAAARKRTKARVIAVTGSVGKTGTKESLAKALSSFGRTHATLGNLNNDIGLPLTMARMPKDTEFAVLEMGMNHPGEIAPLSELARPHIAVITTVQAVHLEFFDSVHDIADAKAEIFQGLGKKGTVLLPRDHPLFHYLRSQALCDGVSEKSILGFGAHWEADIRLADFEANTEKSHVEAVIGSDSYKYDLAMPGRHWAVNSLIVLGVAERFGLSVQQAADALIELKPSKGRGARAQVTLPKGGSFTLIDESYNASPAAMKAAFKVLGESHTGDGGRRIAILGDMLELGEAAAELHAGLARDLAADKIDRVYTVGPVMAHLRDALPKTRRAAYAERSTEIINTVLRAIRHGDVVMIKGSLGTNMAPIVQALLALNETGKNKKKDTADAV</sequence>
<dbReference type="GO" id="GO:0005737">
    <property type="term" value="C:cytoplasm"/>
    <property type="evidence" value="ECO:0007669"/>
    <property type="project" value="UniProtKB-SubCell"/>
</dbReference>
<comment type="caution">
    <text evidence="15">The sequence shown here is derived from an EMBL/GenBank/DDBJ whole genome shotgun (WGS) entry which is preliminary data.</text>
</comment>
<evidence type="ECO:0000256" key="3">
    <source>
        <dbReference type="ARBA" id="ARBA00022618"/>
    </source>
</evidence>
<dbReference type="NCBIfam" id="TIGR01143">
    <property type="entry name" value="murF"/>
    <property type="match status" value="1"/>
</dbReference>
<dbReference type="SUPFAM" id="SSF53244">
    <property type="entry name" value="MurD-like peptide ligases, peptide-binding domain"/>
    <property type="match status" value="1"/>
</dbReference>
<keyword evidence="6 10" id="KW-0133">Cell shape</keyword>
<proteinExistence type="inferred from homology"/>
<dbReference type="RefSeq" id="WP_115935190.1">
    <property type="nucleotide sequence ID" value="NZ_QRDW01000001.1"/>
</dbReference>
<evidence type="ECO:0000256" key="4">
    <source>
        <dbReference type="ARBA" id="ARBA00022741"/>
    </source>
</evidence>
<keyword evidence="16" id="KW-1185">Reference proteome</keyword>
<dbReference type="GO" id="GO:0008766">
    <property type="term" value="F:UDP-N-acetylmuramoylalanyl-D-glutamyl-2,6-diaminopimelate-D-alanyl-D-alanine ligase activity"/>
    <property type="evidence" value="ECO:0007669"/>
    <property type="project" value="RHEA"/>
</dbReference>
<protein>
    <recommendedName>
        <fullName evidence="10 11">UDP-N-acetylmuramoyl-tripeptide--D-alanyl-D-alanine ligase</fullName>
        <ecNumber evidence="10 11">6.3.2.10</ecNumber>
    </recommendedName>
    <alternativeName>
        <fullName evidence="10">D-alanyl-D-alanine-adding enzyme</fullName>
    </alternativeName>
</protein>
<gene>
    <name evidence="10" type="primary">murF</name>
    <name evidence="15" type="ORF">DFP90_101913</name>
</gene>
<dbReference type="InterPro" id="IPR005863">
    <property type="entry name" value="UDP-N-AcMur_synth"/>
</dbReference>
<dbReference type="Gene3D" id="3.40.1390.10">
    <property type="entry name" value="MurE/MurF, N-terminal domain"/>
    <property type="match status" value="1"/>
</dbReference>
<dbReference type="GO" id="GO:0071555">
    <property type="term" value="P:cell wall organization"/>
    <property type="evidence" value="ECO:0007669"/>
    <property type="project" value="UniProtKB-KW"/>
</dbReference>
<evidence type="ECO:0000256" key="8">
    <source>
        <dbReference type="ARBA" id="ARBA00023306"/>
    </source>
</evidence>
<dbReference type="Pfam" id="PF02875">
    <property type="entry name" value="Mur_ligase_C"/>
    <property type="match status" value="1"/>
</dbReference>
<dbReference type="Proteomes" id="UP000256845">
    <property type="component" value="Unassembled WGS sequence"/>
</dbReference>
<feature type="domain" description="Mur ligase N-terminal catalytic" evidence="12">
    <location>
        <begin position="26"/>
        <end position="98"/>
    </location>
</feature>
<keyword evidence="8 10" id="KW-0131">Cell cycle</keyword>
<dbReference type="EC" id="6.3.2.10" evidence="10 11"/>
<dbReference type="EMBL" id="QRDW01000001">
    <property type="protein sequence ID" value="RED54110.1"/>
    <property type="molecule type" value="Genomic_DNA"/>
</dbReference>
<keyword evidence="2 10" id="KW-0436">Ligase</keyword>
<evidence type="ECO:0000256" key="7">
    <source>
        <dbReference type="ARBA" id="ARBA00022984"/>
    </source>
</evidence>
<evidence type="ECO:0000313" key="16">
    <source>
        <dbReference type="Proteomes" id="UP000256845"/>
    </source>
</evidence>
<dbReference type="InterPro" id="IPR035911">
    <property type="entry name" value="MurE/MurF_N"/>
</dbReference>
<evidence type="ECO:0000313" key="15">
    <source>
        <dbReference type="EMBL" id="RED54110.1"/>
    </source>
</evidence>
<organism evidence="15 16">
    <name type="scientific">Aestuariispira insulae</name>
    <dbReference type="NCBI Taxonomy" id="1461337"/>
    <lineage>
        <taxon>Bacteria</taxon>
        <taxon>Pseudomonadati</taxon>
        <taxon>Pseudomonadota</taxon>
        <taxon>Alphaproteobacteria</taxon>
        <taxon>Rhodospirillales</taxon>
        <taxon>Kiloniellaceae</taxon>
        <taxon>Aestuariispira</taxon>
    </lineage>
</organism>
<dbReference type="GO" id="GO:0051301">
    <property type="term" value="P:cell division"/>
    <property type="evidence" value="ECO:0007669"/>
    <property type="project" value="UniProtKB-KW"/>
</dbReference>
<keyword evidence="4 10" id="KW-0547">Nucleotide-binding</keyword>
<dbReference type="SUPFAM" id="SSF53623">
    <property type="entry name" value="MurD-like peptide ligases, catalytic domain"/>
    <property type="match status" value="1"/>
</dbReference>
<dbReference type="Pfam" id="PF01225">
    <property type="entry name" value="Mur_ligase"/>
    <property type="match status" value="1"/>
</dbReference>
<dbReference type="Gene3D" id="3.40.1190.10">
    <property type="entry name" value="Mur-like, catalytic domain"/>
    <property type="match status" value="1"/>
</dbReference>
<name>A0A3D9HXG9_9PROT</name>
<dbReference type="HAMAP" id="MF_02019">
    <property type="entry name" value="MurF"/>
    <property type="match status" value="1"/>
</dbReference>
<evidence type="ECO:0000256" key="9">
    <source>
        <dbReference type="ARBA" id="ARBA00023316"/>
    </source>
</evidence>
<evidence type="ECO:0000259" key="13">
    <source>
        <dbReference type="Pfam" id="PF02875"/>
    </source>
</evidence>
<dbReference type="AlphaFoldDB" id="A0A3D9HXG9"/>
<dbReference type="InterPro" id="IPR051046">
    <property type="entry name" value="MurCDEF_CellWall_CoF430Synth"/>
</dbReference>
<keyword evidence="1 10" id="KW-0963">Cytoplasm</keyword>
<dbReference type="OrthoDB" id="9800958at2"/>
<dbReference type="Gene3D" id="3.90.190.20">
    <property type="entry name" value="Mur ligase, C-terminal domain"/>
    <property type="match status" value="1"/>
</dbReference>
<dbReference type="UniPathway" id="UPA00219"/>
<dbReference type="InterPro" id="IPR036565">
    <property type="entry name" value="Mur-like_cat_sf"/>
</dbReference>
<evidence type="ECO:0000256" key="2">
    <source>
        <dbReference type="ARBA" id="ARBA00022598"/>
    </source>
</evidence>
<comment type="function">
    <text evidence="10 11">Involved in cell wall formation. Catalyzes the final step in the synthesis of UDP-N-acetylmuramoyl-pentapeptide, the precursor of murein.</text>
</comment>
<comment type="subcellular location">
    <subcellularLocation>
        <location evidence="10 11">Cytoplasm</location>
    </subcellularLocation>
</comment>
<dbReference type="GO" id="GO:0047480">
    <property type="term" value="F:UDP-N-acetylmuramoyl-tripeptide-D-alanyl-D-alanine ligase activity"/>
    <property type="evidence" value="ECO:0007669"/>
    <property type="project" value="UniProtKB-UniRule"/>
</dbReference>
<comment type="catalytic activity">
    <reaction evidence="10 11">
        <text>D-alanyl-D-alanine + UDP-N-acetyl-alpha-D-muramoyl-L-alanyl-gamma-D-glutamyl-meso-2,6-diaminopimelate + ATP = UDP-N-acetyl-alpha-D-muramoyl-L-alanyl-gamma-D-glutamyl-meso-2,6-diaminopimeloyl-D-alanyl-D-alanine + ADP + phosphate + H(+)</text>
        <dbReference type="Rhea" id="RHEA:28374"/>
        <dbReference type="ChEBI" id="CHEBI:15378"/>
        <dbReference type="ChEBI" id="CHEBI:30616"/>
        <dbReference type="ChEBI" id="CHEBI:43474"/>
        <dbReference type="ChEBI" id="CHEBI:57822"/>
        <dbReference type="ChEBI" id="CHEBI:61386"/>
        <dbReference type="ChEBI" id="CHEBI:83905"/>
        <dbReference type="ChEBI" id="CHEBI:456216"/>
        <dbReference type="EC" id="6.3.2.10"/>
    </reaction>
</comment>
<keyword evidence="9 10" id="KW-0961">Cell wall biogenesis/degradation</keyword>
<accession>A0A3D9HXG9</accession>
<dbReference type="GO" id="GO:0009252">
    <property type="term" value="P:peptidoglycan biosynthetic process"/>
    <property type="evidence" value="ECO:0007669"/>
    <property type="project" value="UniProtKB-UniRule"/>
</dbReference>
<dbReference type="Pfam" id="PF08245">
    <property type="entry name" value="Mur_ligase_M"/>
    <property type="match status" value="1"/>
</dbReference>
<dbReference type="GO" id="GO:0005524">
    <property type="term" value="F:ATP binding"/>
    <property type="evidence" value="ECO:0007669"/>
    <property type="project" value="UniProtKB-UniRule"/>
</dbReference>